<name>A0AC55DGR7_ECHTE</name>
<dbReference type="Proteomes" id="UP000694863">
    <property type="component" value="Unplaced"/>
</dbReference>
<sequence>MRSLVPLTFFLASMPSLSVAEDRFYYIGIRETTWDYAPTGRNMLNGKVFSEDEEFQSKIFLQRGPDRIGSVYKKALYYQYTNKTFQSIIEKPSWLGYLGPIIRGETGDYIYVHVKNFASRAYSFHPHGLTYSKSNEGAVYPDNSTAAQRDDDYVMPGEEYIYKWYVDENQGPGPSDGDCVVRMYHSHLNTVRDVASGLIGLVLTCKGGILTGGIEIYIDKSYAMMFSITDENNSWYIDDNIKTYTEPGKVNASDPDFQASNKMAAINGYMYGNLPILTMCVNDSVHWYFIGIGNIVDVHPVFLQGQTLIFRNHRKDIITILPASMHDASMVAKGPGEWMLGCHIHASMQAFFDVRNCQNTSTNITRTNVKHYYIAAEDILWNYAPSGINVFTGNRLTAPGSESEIYFERGATRIGGTYRKIVYREYTNASFTEQKAREEHYGILGPVLKAEVGQSLKVTFYNNASVPLSIQPQGLRYSKNNEGAFYRTPGESVPPRSSHVNPGTQFVYTWHVPIEVGPTPTDPDCLTWLYYSSTNKNRDTNSGLVGPLLVCRNGSLGPDGKQKGVDKEFYLLATIFDENHSHLLKENIKTFTTKPQKVDKEDPAFQQSNKMYSLNGYMYGNLPGLDMCVGDNVSWHVLSVGSVSDLHGIYFAGNTFTSLGSRMDTVSLLPYMSQTLAMTPDAIATTDRFLGTKYKKVVYREYEDITFTNQAKRSEDQKHLDILGPLIIVHPGSALQIVFKNKASRPYSIHSHGVTTSYSTAVPTQPGEIQTYIWKIPERSSPTSKDFECIPMVYLSTVDYLKDLNSGLIGTLVICRKDSNPSLLHRVLLFMVFDENVSWYFKENIETYASDPDNIEKENDVFELSNKMHAINGRMFANNQGFTFHVGDEVNWYLIGIGGEIDLHMVHFHGHSFLYTDSGLYHSDVKDLPPGILSTVKMFPVDVGTWLLHCHVNGHIIAGMQTVYTVVEREAEVSP</sequence>
<dbReference type="RefSeq" id="XP_045150941.1">
    <property type="nucleotide sequence ID" value="XM_045295006.1"/>
</dbReference>
<keyword evidence="1" id="KW-1185">Reference proteome</keyword>
<accession>A0AC55DGR7</accession>
<protein>
    <submittedName>
        <fullName evidence="2">Ceruloplasmin</fullName>
    </submittedName>
</protein>
<evidence type="ECO:0000313" key="2">
    <source>
        <dbReference type="RefSeq" id="XP_045150941.1"/>
    </source>
</evidence>
<evidence type="ECO:0000313" key="1">
    <source>
        <dbReference type="Proteomes" id="UP000694863"/>
    </source>
</evidence>
<gene>
    <name evidence="2" type="primary">LOC101656501</name>
</gene>
<reference evidence="2" key="1">
    <citation type="submission" date="2025-08" db="UniProtKB">
        <authorList>
            <consortium name="RefSeq"/>
        </authorList>
    </citation>
    <scope>IDENTIFICATION</scope>
</reference>
<organism evidence="1 2">
    <name type="scientific">Echinops telfairi</name>
    <name type="common">Lesser hedgehog tenrec</name>
    <dbReference type="NCBI Taxonomy" id="9371"/>
    <lineage>
        <taxon>Eukaryota</taxon>
        <taxon>Metazoa</taxon>
        <taxon>Chordata</taxon>
        <taxon>Craniata</taxon>
        <taxon>Vertebrata</taxon>
        <taxon>Euteleostomi</taxon>
        <taxon>Mammalia</taxon>
        <taxon>Eutheria</taxon>
        <taxon>Afrotheria</taxon>
        <taxon>Tenrecidae</taxon>
        <taxon>Tenrecinae</taxon>
        <taxon>Echinops</taxon>
    </lineage>
</organism>
<proteinExistence type="predicted"/>